<dbReference type="Proteomes" id="UP001596044">
    <property type="component" value="Unassembled WGS sequence"/>
</dbReference>
<evidence type="ECO:0000313" key="2">
    <source>
        <dbReference type="Proteomes" id="UP001596044"/>
    </source>
</evidence>
<dbReference type="EMBL" id="JBHSMJ010000031">
    <property type="protein sequence ID" value="MFC5451046.1"/>
    <property type="molecule type" value="Genomic_DNA"/>
</dbReference>
<accession>A0ABW0KDL6</accession>
<organism evidence="1 2">
    <name type="scientific">Paenibacillus aestuarii</name>
    <dbReference type="NCBI Taxonomy" id="516965"/>
    <lineage>
        <taxon>Bacteria</taxon>
        <taxon>Bacillati</taxon>
        <taxon>Bacillota</taxon>
        <taxon>Bacilli</taxon>
        <taxon>Bacillales</taxon>
        <taxon>Paenibacillaceae</taxon>
        <taxon>Paenibacillus</taxon>
    </lineage>
</organism>
<reference evidence="2" key="1">
    <citation type="journal article" date="2019" name="Int. J. Syst. Evol. Microbiol.">
        <title>The Global Catalogue of Microorganisms (GCM) 10K type strain sequencing project: providing services to taxonomists for standard genome sequencing and annotation.</title>
        <authorList>
            <consortium name="The Broad Institute Genomics Platform"/>
            <consortium name="The Broad Institute Genome Sequencing Center for Infectious Disease"/>
            <person name="Wu L."/>
            <person name="Ma J."/>
        </authorList>
    </citation>
    <scope>NUCLEOTIDE SEQUENCE [LARGE SCALE GENOMIC DNA]</scope>
    <source>
        <strain evidence="2">KACC 11904</strain>
    </source>
</reference>
<protein>
    <submittedName>
        <fullName evidence="1">Uncharacterized protein</fullName>
    </submittedName>
</protein>
<proteinExistence type="predicted"/>
<dbReference type="Gene3D" id="1.10.357.10">
    <property type="entry name" value="Tetracycline Repressor, domain 2"/>
    <property type="match status" value="1"/>
</dbReference>
<dbReference type="InterPro" id="IPR036271">
    <property type="entry name" value="Tet_transcr_reg_TetR-rel_C_sf"/>
</dbReference>
<evidence type="ECO:0000313" key="1">
    <source>
        <dbReference type="EMBL" id="MFC5451046.1"/>
    </source>
</evidence>
<dbReference type="SUPFAM" id="SSF48498">
    <property type="entry name" value="Tetracyclin repressor-like, C-terminal domain"/>
    <property type="match status" value="1"/>
</dbReference>
<keyword evidence="2" id="KW-1185">Reference proteome</keyword>
<gene>
    <name evidence="1" type="ORF">ACFPOG_22675</name>
</gene>
<sequence>MKEKVREKIAKFFTANLAWLERVLEQGRSERHLQFKGTAVAQANRILASLQVAQLRARSFRDANRFTLIAAGIISALT</sequence>
<name>A0ABW0KDL6_9BACL</name>
<dbReference type="RefSeq" id="WP_270884629.1">
    <property type="nucleotide sequence ID" value="NZ_JAQFVF010000073.1"/>
</dbReference>
<comment type="caution">
    <text evidence="1">The sequence shown here is derived from an EMBL/GenBank/DDBJ whole genome shotgun (WGS) entry which is preliminary data.</text>
</comment>